<dbReference type="InterPro" id="IPR039523">
    <property type="entry name" value="RimK-rel_E_lig_ATP-grasp"/>
</dbReference>
<dbReference type="SUPFAM" id="SSF56059">
    <property type="entry name" value="Glutathione synthetase ATP-binding domain-like"/>
    <property type="match status" value="1"/>
</dbReference>
<feature type="domain" description="Alpha-L-glutamate ligase-related protein ATP-grasp" evidence="1">
    <location>
        <begin position="75"/>
        <end position="331"/>
    </location>
</feature>
<evidence type="ECO:0000259" key="1">
    <source>
        <dbReference type="Pfam" id="PF14397"/>
    </source>
</evidence>
<accession>A0A6J4VBE8</accession>
<evidence type="ECO:0000313" key="2">
    <source>
        <dbReference type="EMBL" id="CAA9574089.1"/>
    </source>
</evidence>
<dbReference type="EMBL" id="CADCWP010000158">
    <property type="protein sequence ID" value="CAA9574089.1"/>
    <property type="molecule type" value="Genomic_DNA"/>
</dbReference>
<dbReference type="AlphaFoldDB" id="A0A6J4VBE8"/>
<name>A0A6J4VBE8_9DEIN</name>
<dbReference type="Pfam" id="PF14397">
    <property type="entry name" value="ATPgrasp_ST"/>
    <property type="match status" value="1"/>
</dbReference>
<organism evidence="2">
    <name type="scientific">uncultured Truepera sp</name>
    <dbReference type="NCBI Taxonomy" id="543023"/>
    <lineage>
        <taxon>Bacteria</taxon>
        <taxon>Thermotogati</taxon>
        <taxon>Deinococcota</taxon>
        <taxon>Deinococci</taxon>
        <taxon>Trueperales</taxon>
        <taxon>Trueperaceae</taxon>
        <taxon>Truepera</taxon>
        <taxon>environmental samples</taxon>
    </lineage>
</organism>
<sequence>MTRPLWLLKKHLEWQRETPLSTPLKKRVEMWRAGYSPEAYALYDLSPAHAAEYLPDKARLKSFSSDTATSTFFINGPFARNVLDDKLLFTELLASTLSIPRILAFIERGSLFVPGQGGPQDVLGLAEAFGSVILKPSDGSRGRGIYRLDREPPTLNGRAVTPDEVLSLTGKLDNYLVTETVRQAAYAKTICPVTTNTVRVITFMEPGTSEPFIARAVHRFGTFETQPTDNWSRGGLCAAVDLRTGALGPGVKHAKRTQGKLEWQGHHPDTGEAIEGVRIPHWRDICDALLETVRKVPFLTYVGWDVAVTDDGFFVIEGNKNTDVDLLQVHGGLLKDPKVRGFYEHHGVI</sequence>
<protein>
    <recommendedName>
        <fullName evidence="1">Alpha-L-glutamate ligase-related protein ATP-grasp domain-containing protein</fullName>
    </recommendedName>
</protein>
<reference evidence="2" key="1">
    <citation type="submission" date="2020-02" db="EMBL/GenBank/DDBJ databases">
        <authorList>
            <person name="Meier V. D."/>
        </authorList>
    </citation>
    <scope>NUCLEOTIDE SEQUENCE</scope>
    <source>
        <strain evidence="2">AVDCRST_MAG86</strain>
    </source>
</reference>
<proteinExistence type="predicted"/>
<gene>
    <name evidence="2" type="ORF">AVDCRST_MAG86-1984</name>
</gene>